<sequence>MSIPQQDSSSRPLPQNVLCNILSRLPTSSLFTASLVSTEWRKLIFQSGPLSNALLRPHLSVLRERFGFQQVPHRLPIPAVRKLLVRYAKQELSGTLCAKEIYSIKSYTAGCCAVNDKCTVPMKLRRFAACGSLLAISIKNKHIHIFELTKRPMVLLCKVSVKKQPIALAISEAYLAVLDEDGVSMYSLLARNTPSFMVVHVYSIKIPQIRHPTAIAITPGTDATPLVSVLASSIYLLHPSYALTQKRGGFFRGHIEDQEEDIVADPSRKGKEKEKETLSYPSSAPKQNPWLLVTSGSSIGASFPLAFAMRGRQVSVSTWGDYDHDFQHSGYIGALWSNEDPVQLKRRQESSLKDGENILNATHSPDLLWRYYKARLNTRRTTTHKETGIEISDSSANRQTHRWHAHSFNTGGQMAVESAIHLYDSFYIVTEVKTRLIRIISIAPFTNKMALYRQHDNNSGHENNPDPDSEKPTSDEATAADRPLKHCGYAVIPGGKEGGYIAFNHRPGYIKILPLRQIPMHVGTINAIPSEKQDLALGLSITRNLREIAIGKGGEIVGITGNAKRLVVVMEERVVVVRLWTEEASGRNVVEDVDTDWVVDRSGKLRANGQKPPLKGSINCTGCIVQ</sequence>
<dbReference type="PROSITE" id="PS50181">
    <property type="entry name" value="FBOX"/>
    <property type="match status" value="1"/>
</dbReference>
<feature type="region of interest" description="Disordered" evidence="1">
    <location>
        <begin position="455"/>
        <end position="480"/>
    </location>
</feature>
<dbReference type="InParanoid" id="A0A3N4L0J9"/>
<accession>A0A3N4L0J9</accession>
<dbReference type="EMBL" id="ML119109">
    <property type="protein sequence ID" value="RPB16336.1"/>
    <property type="molecule type" value="Genomic_DNA"/>
</dbReference>
<name>A0A3N4L0J9_9PEZI</name>
<dbReference type="Proteomes" id="UP000277580">
    <property type="component" value="Unassembled WGS sequence"/>
</dbReference>
<dbReference type="SUPFAM" id="SSF81383">
    <property type="entry name" value="F-box domain"/>
    <property type="match status" value="1"/>
</dbReference>
<protein>
    <recommendedName>
        <fullName evidence="2">F-box domain-containing protein</fullName>
    </recommendedName>
</protein>
<feature type="compositionally biased region" description="Basic and acidic residues" evidence="1">
    <location>
        <begin position="266"/>
        <end position="277"/>
    </location>
</feature>
<dbReference type="CDD" id="cd09917">
    <property type="entry name" value="F-box_SF"/>
    <property type="match status" value="1"/>
</dbReference>
<reference evidence="3 4" key="1">
    <citation type="journal article" date="2018" name="Nat. Ecol. Evol.">
        <title>Pezizomycetes genomes reveal the molecular basis of ectomycorrhizal truffle lifestyle.</title>
        <authorList>
            <person name="Murat C."/>
            <person name="Payen T."/>
            <person name="Noel B."/>
            <person name="Kuo A."/>
            <person name="Morin E."/>
            <person name="Chen J."/>
            <person name="Kohler A."/>
            <person name="Krizsan K."/>
            <person name="Balestrini R."/>
            <person name="Da Silva C."/>
            <person name="Montanini B."/>
            <person name="Hainaut M."/>
            <person name="Levati E."/>
            <person name="Barry K.W."/>
            <person name="Belfiori B."/>
            <person name="Cichocki N."/>
            <person name="Clum A."/>
            <person name="Dockter R.B."/>
            <person name="Fauchery L."/>
            <person name="Guy J."/>
            <person name="Iotti M."/>
            <person name="Le Tacon F."/>
            <person name="Lindquist E.A."/>
            <person name="Lipzen A."/>
            <person name="Malagnac F."/>
            <person name="Mello A."/>
            <person name="Molinier V."/>
            <person name="Miyauchi S."/>
            <person name="Poulain J."/>
            <person name="Riccioni C."/>
            <person name="Rubini A."/>
            <person name="Sitrit Y."/>
            <person name="Splivallo R."/>
            <person name="Traeger S."/>
            <person name="Wang M."/>
            <person name="Zifcakova L."/>
            <person name="Wipf D."/>
            <person name="Zambonelli A."/>
            <person name="Paolocci F."/>
            <person name="Nowrousian M."/>
            <person name="Ottonello S."/>
            <person name="Baldrian P."/>
            <person name="Spatafora J.W."/>
            <person name="Henrissat B."/>
            <person name="Nagy L.G."/>
            <person name="Aury J.M."/>
            <person name="Wincker P."/>
            <person name="Grigoriev I.V."/>
            <person name="Bonfante P."/>
            <person name="Martin F.M."/>
        </authorList>
    </citation>
    <scope>NUCLEOTIDE SEQUENCE [LARGE SCALE GENOMIC DNA]</scope>
    <source>
        <strain evidence="3 4">CCBAS932</strain>
    </source>
</reference>
<dbReference type="Pfam" id="PF00646">
    <property type="entry name" value="F-box"/>
    <property type="match status" value="1"/>
</dbReference>
<evidence type="ECO:0000313" key="4">
    <source>
        <dbReference type="Proteomes" id="UP000277580"/>
    </source>
</evidence>
<dbReference type="InterPro" id="IPR036047">
    <property type="entry name" value="F-box-like_dom_sf"/>
</dbReference>
<evidence type="ECO:0000259" key="2">
    <source>
        <dbReference type="PROSITE" id="PS50181"/>
    </source>
</evidence>
<keyword evidence="4" id="KW-1185">Reference proteome</keyword>
<dbReference type="SMART" id="SM00256">
    <property type="entry name" value="FBOX"/>
    <property type="match status" value="1"/>
</dbReference>
<feature type="domain" description="F-box" evidence="2">
    <location>
        <begin position="7"/>
        <end position="58"/>
    </location>
</feature>
<dbReference type="AlphaFoldDB" id="A0A3N4L0J9"/>
<gene>
    <name evidence="3" type="ORF">P167DRAFT_542137</name>
</gene>
<dbReference type="InterPro" id="IPR001810">
    <property type="entry name" value="F-box_dom"/>
</dbReference>
<dbReference type="Gene3D" id="1.20.1280.50">
    <property type="match status" value="1"/>
</dbReference>
<evidence type="ECO:0000256" key="1">
    <source>
        <dbReference type="SAM" id="MobiDB-lite"/>
    </source>
</evidence>
<evidence type="ECO:0000313" key="3">
    <source>
        <dbReference type="EMBL" id="RPB16336.1"/>
    </source>
</evidence>
<organism evidence="3 4">
    <name type="scientific">Morchella conica CCBAS932</name>
    <dbReference type="NCBI Taxonomy" id="1392247"/>
    <lineage>
        <taxon>Eukaryota</taxon>
        <taxon>Fungi</taxon>
        <taxon>Dikarya</taxon>
        <taxon>Ascomycota</taxon>
        <taxon>Pezizomycotina</taxon>
        <taxon>Pezizomycetes</taxon>
        <taxon>Pezizales</taxon>
        <taxon>Morchellaceae</taxon>
        <taxon>Morchella</taxon>
    </lineage>
</organism>
<proteinExistence type="predicted"/>
<feature type="region of interest" description="Disordered" evidence="1">
    <location>
        <begin position="263"/>
        <end position="283"/>
    </location>
</feature>
<dbReference type="OrthoDB" id="5305544at2759"/>